<evidence type="ECO:0000259" key="11">
    <source>
        <dbReference type="PROSITE" id="PS52020"/>
    </source>
</evidence>
<keyword evidence="2" id="KW-0548">Nucleotidyltransferase</keyword>
<feature type="domain" description="CRESS-DNA virus Rep endonuclease" evidence="11">
    <location>
        <begin position="4"/>
        <end position="109"/>
    </location>
</feature>
<evidence type="ECO:0000256" key="7">
    <source>
        <dbReference type="ARBA" id="ARBA00022759"/>
    </source>
</evidence>
<evidence type="ECO:0000256" key="8">
    <source>
        <dbReference type="ARBA" id="ARBA00022801"/>
    </source>
</evidence>
<dbReference type="GO" id="GO:0006260">
    <property type="term" value="P:DNA replication"/>
    <property type="evidence" value="ECO:0007669"/>
    <property type="project" value="UniProtKB-KW"/>
</dbReference>
<keyword evidence="8" id="KW-0378">Hydrolase</keyword>
<dbReference type="GO" id="GO:0016779">
    <property type="term" value="F:nucleotidyltransferase activity"/>
    <property type="evidence" value="ECO:0007669"/>
    <property type="project" value="UniProtKB-KW"/>
</dbReference>
<evidence type="ECO:0000256" key="4">
    <source>
        <dbReference type="ARBA" id="ARBA00022722"/>
    </source>
</evidence>
<evidence type="ECO:0000313" key="13">
    <source>
        <dbReference type="Proteomes" id="UP000095706"/>
    </source>
</evidence>
<dbReference type="AlphaFoldDB" id="A0A174G7K6"/>
<dbReference type="RefSeq" id="WP_055228109.1">
    <property type="nucleotide sequence ID" value="NZ_CYYV01000010.1"/>
</dbReference>
<evidence type="ECO:0000256" key="6">
    <source>
        <dbReference type="ARBA" id="ARBA00022741"/>
    </source>
</evidence>
<dbReference type="EMBL" id="CYYV01000010">
    <property type="protein sequence ID" value="CUO57637.1"/>
    <property type="molecule type" value="Genomic_DNA"/>
</dbReference>
<keyword evidence="7" id="KW-0255">Endonuclease</keyword>
<keyword evidence="10" id="KW-0238">DNA-binding</keyword>
<evidence type="ECO:0000313" key="12">
    <source>
        <dbReference type="EMBL" id="CUO57637.1"/>
    </source>
</evidence>
<dbReference type="Gene3D" id="3.40.1310.20">
    <property type="match status" value="1"/>
</dbReference>
<proteinExistence type="predicted"/>
<dbReference type="GO" id="GO:0004519">
    <property type="term" value="F:endonuclease activity"/>
    <property type="evidence" value="ECO:0007669"/>
    <property type="project" value="UniProtKB-KW"/>
</dbReference>
<evidence type="ECO:0000256" key="10">
    <source>
        <dbReference type="ARBA" id="ARBA00023125"/>
    </source>
</evidence>
<dbReference type="PROSITE" id="PS52020">
    <property type="entry name" value="CRESS_DNA_REP"/>
    <property type="match status" value="1"/>
</dbReference>
<keyword evidence="4" id="KW-0540">Nuclease</keyword>
<organism evidence="12 13">
    <name type="scientific">Fusicatenibacter saccharivorans</name>
    <dbReference type="NCBI Taxonomy" id="1150298"/>
    <lineage>
        <taxon>Bacteria</taxon>
        <taxon>Bacillati</taxon>
        <taxon>Bacillota</taxon>
        <taxon>Clostridia</taxon>
        <taxon>Lachnospirales</taxon>
        <taxon>Lachnospiraceae</taxon>
        <taxon>Fusicatenibacter</taxon>
    </lineage>
</organism>
<dbReference type="InterPro" id="IPR049912">
    <property type="entry name" value="CRESS_DNA_REP"/>
</dbReference>
<dbReference type="GO" id="GO:0000166">
    <property type="term" value="F:nucleotide binding"/>
    <property type="evidence" value="ECO:0007669"/>
    <property type="project" value="UniProtKB-KW"/>
</dbReference>
<keyword evidence="1" id="KW-0808">Transferase</keyword>
<keyword evidence="3" id="KW-0235">DNA replication</keyword>
<keyword evidence="9" id="KW-0190">Covalent protein-DNA linkage</keyword>
<accession>A0A174G7K6</accession>
<gene>
    <name evidence="12" type="ORF">ERS852406_02316</name>
</gene>
<evidence type="ECO:0000256" key="1">
    <source>
        <dbReference type="ARBA" id="ARBA00022679"/>
    </source>
</evidence>
<dbReference type="GO" id="GO:0016787">
    <property type="term" value="F:hydrolase activity"/>
    <property type="evidence" value="ECO:0007669"/>
    <property type="project" value="UniProtKB-KW"/>
</dbReference>
<keyword evidence="6" id="KW-0547">Nucleotide-binding</keyword>
<name>A0A174G7K6_9FIRM</name>
<keyword evidence="5" id="KW-0479">Metal-binding</keyword>
<dbReference type="GO" id="GO:0003677">
    <property type="term" value="F:DNA binding"/>
    <property type="evidence" value="ECO:0007669"/>
    <property type="project" value="UniProtKB-KW"/>
</dbReference>
<sequence length="362" mass="42321">MANDTVSRSWFAVLPYPEKIYKGSPEEILEQMKQQWIGDNPLKKGHWAYCISKEGMPHVHMVLEGSVSMRFSAVRKCYGKAHLEPTRGSRKMVLQYIHKRGKFAEKGERVVCFVSYGNIEGNKTKTLINQNAILDRIEELIEDGKTPNEIMGEDIRLRKEETLVRKAFFAKRYRETPPYRKVTVVWHLGESGSGKTFSYTKLCESRGEEEIYFCAEYANKGVGAFDLYSGEKILFLDEIRSTSLPYETLLTLIGPYRTQIHCRYANAFALWEEVHICSILAPEDLYKGMVKSEERERDCIQQLLRRINKYVYHYKEGNKYKTVEVEAKRYTSYEELKYSVKKGNEFSYINETNTPFREEKDE</sequence>
<dbReference type="Proteomes" id="UP000095706">
    <property type="component" value="Unassembled WGS sequence"/>
</dbReference>
<evidence type="ECO:0000256" key="2">
    <source>
        <dbReference type="ARBA" id="ARBA00022695"/>
    </source>
</evidence>
<evidence type="ECO:0000256" key="5">
    <source>
        <dbReference type="ARBA" id="ARBA00022723"/>
    </source>
</evidence>
<evidence type="ECO:0000256" key="9">
    <source>
        <dbReference type="ARBA" id="ARBA00023124"/>
    </source>
</evidence>
<dbReference type="GO" id="GO:0046872">
    <property type="term" value="F:metal ion binding"/>
    <property type="evidence" value="ECO:0007669"/>
    <property type="project" value="UniProtKB-KW"/>
</dbReference>
<protein>
    <recommendedName>
        <fullName evidence="11">CRESS-DNA virus Rep endonuclease domain-containing protein</fullName>
    </recommendedName>
</protein>
<reference evidence="12 13" key="1">
    <citation type="submission" date="2015-09" db="EMBL/GenBank/DDBJ databases">
        <authorList>
            <consortium name="Pathogen Informatics"/>
        </authorList>
    </citation>
    <scope>NUCLEOTIDE SEQUENCE [LARGE SCALE GENOMIC DNA]</scope>
    <source>
        <strain evidence="12 13">2789STDY5608849</strain>
    </source>
</reference>
<evidence type="ECO:0000256" key="3">
    <source>
        <dbReference type="ARBA" id="ARBA00022705"/>
    </source>
</evidence>